<dbReference type="Proteomes" id="UP000007797">
    <property type="component" value="Unassembled WGS sequence"/>
</dbReference>
<organism evidence="1 2">
    <name type="scientific">Cavenderia fasciculata</name>
    <name type="common">Slime mold</name>
    <name type="synonym">Dictyostelium fasciculatum</name>
    <dbReference type="NCBI Taxonomy" id="261658"/>
    <lineage>
        <taxon>Eukaryota</taxon>
        <taxon>Amoebozoa</taxon>
        <taxon>Evosea</taxon>
        <taxon>Eumycetozoa</taxon>
        <taxon>Dictyostelia</taxon>
        <taxon>Acytosteliales</taxon>
        <taxon>Cavenderiaceae</taxon>
        <taxon>Cavenderia</taxon>
    </lineage>
</organism>
<dbReference type="AlphaFoldDB" id="F4QFU5"/>
<keyword evidence="2" id="KW-1185">Reference proteome</keyword>
<sequence length="186" mass="21444">MEEPTGQFVADVINDNQDALFKTLKNISAEIKQRVKQEIVQYINTPIPSKVPQKLLIQNCTNIIYMAMLQNNDQEEWNELIEFINNACRYSTISANNYSCILIALDYLNIALRSESEKVLVDSTFIKNILKFIKSLQPGDEKIANCMQLIKHLPKVYTDSLVRQRETVITIFKAELLDIIAYITIR</sequence>
<accession>F4QFU5</accession>
<dbReference type="KEGG" id="dfa:DFA_12112"/>
<name>F4QFU5_CACFS</name>
<proteinExistence type="predicted"/>
<evidence type="ECO:0000313" key="1">
    <source>
        <dbReference type="EMBL" id="EGG14342.1"/>
    </source>
</evidence>
<evidence type="ECO:0000313" key="2">
    <source>
        <dbReference type="Proteomes" id="UP000007797"/>
    </source>
</evidence>
<dbReference type="EMBL" id="GL883029">
    <property type="protein sequence ID" value="EGG14342.1"/>
    <property type="molecule type" value="Genomic_DNA"/>
</dbReference>
<dbReference type="SUPFAM" id="SSF48371">
    <property type="entry name" value="ARM repeat"/>
    <property type="match status" value="1"/>
</dbReference>
<dbReference type="GeneID" id="14865579"/>
<dbReference type="RefSeq" id="XP_004351051.1">
    <property type="nucleotide sequence ID" value="XM_004350999.1"/>
</dbReference>
<reference evidence="2" key="1">
    <citation type="journal article" date="2011" name="Genome Res.">
        <title>Phylogeny-wide analysis of social amoeba genomes highlights ancient origins for complex intercellular communication.</title>
        <authorList>
            <person name="Heidel A.J."/>
            <person name="Lawal H.M."/>
            <person name="Felder M."/>
            <person name="Schilde C."/>
            <person name="Helps N.R."/>
            <person name="Tunggal B."/>
            <person name="Rivero F."/>
            <person name="John U."/>
            <person name="Schleicher M."/>
            <person name="Eichinger L."/>
            <person name="Platzer M."/>
            <person name="Noegel A.A."/>
            <person name="Schaap P."/>
            <person name="Gloeckner G."/>
        </authorList>
    </citation>
    <scope>NUCLEOTIDE SEQUENCE [LARGE SCALE GENOMIC DNA]</scope>
    <source>
        <strain evidence="2">SH3</strain>
    </source>
</reference>
<dbReference type="InterPro" id="IPR016024">
    <property type="entry name" value="ARM-type_fold"/>
</dbReference>
<protein>
    <submittedName>
        <fullName evidence="1">Uncharacterized protein</fullName>
    </submittedName>
</protein>
<gene>
    <name evidence="1" type="ORF">DFA_12112</name>
</gene>